<evidence type="ECO:0000313" key="3">
    <source>
        <dbReference type="EMBL" id="POF86872.1"/>
    </source>
</evidence>
<feature type="domain" description="LapA adhesin" evidence="2">
    <location>
        <begin position="600"/>
        <end position="703"/>
    </location>
</feature>
<dbReference type="NCBIfam" id="NF033682">
    <property type="entry name" value="retention_LapA"/>
    <property type="match status" value="1"/>
</dbReference>
<dbReference type="RefSeq" id="WP_103435398.1">
    <property type="nucleotide sequence ID" value="NZ_MIND01000018.1"/>
</dbReference>
<sequence length="791" mass="79612">MSSVVAIVKSIVGQVIAVSPEGFRRVLIEGDRLMAGEQVLTGPGGAVTLELADGRMLDLGRDSQWSADAPDSSTDLSQATAQAAPSVEELQQAIAAGLDPTTELEATAAGPTAAGNGGAAGGGHSFVMLEETAGAVDPTIGFPTGPIGFQTLAADLETGAVDTNVNDATPTAPTVTPPVTTPVATGVTLTATPSITEAGGVIVYTATVGQPPLTDLTITLSNGQVIVITAGQTTGTVNVDIPPNDTPYIDGSEISVTITGTTGGGGLVVTPNPTPAVTQIVDTIDTTTVSVTGQPAKEGDPNLTFEFQLSNPPQAGSPTTLTVNVGGTNYTVTVDASGKGTLVIPNTNGSDVYIDPSSVTATVTGVNGGNFEAVDLAGATTTVTVEDTIDTTTVAVSAVPAKEGDTNLTFNFQLSNPPQAGSTTTLTVNIGGTNYTVDIDASGKGTLLVPNTNVDDVYKDGSEVTATVTGVTGGNFEAVDLSGATTTVTVEDTIDTTTVAVTAEPAKEGDTNLTFNFQLSNPPQAGSSTTLTVNVGGTNYTVDIDASGKGTLLVPNTNGADVYIDPSQVTATVTEVNGGNFEAVDLSGATTTVTVEDTIDTTTVAVTAVPAKEGDANLTFNFQLSNPPQVGSTTTLTVNVGGTNYTVDIDASGKGTLQVPNTNVEDVYKDGSEVTATVTAVNGGNFEAVDLTGATTTVVVEDTIDTTTVAVTAEAAKEGDANLTFNFQLSNPPQAGTTATLTVNVGGTDYTVTVGADGKGTLSVPNTNVVPWRSLPKLRRKVMQTLPSTSS</sequence>
<protein>
    <recommendedName>
        <fullName evidence="2">LapA adhesin domain-containing protein</fullName>
    </recommendedName>
</protein>
<proteinExistence type="predicted"/>
<evidence type="ECO:0000259" key="2">
    <source>
        <dbReference type="Pfam" id="PF20579"/>
    </source>
</evidence>
<feature type="domain" description="LapA adhesin" evidence="2">
    <location>
        <begin position="495"/>
        <end position="598"/>
    </location>
</feature>
<reference evidence="3 4" key="1">
    <citation type="submission" date="2016-08" db="EMBL/GenBank/DDBJ databases">
        <authorList>
            <person name="Seilhamer J.J."/>
        </authorList>
    </citation>
    <scope>NUCLEOTIDE SEQUENCE [LARGE SCALE GENOMIC DNA]</scope>
    <source>
        <strain evidence="3 4">KT-27</strain>
    </source>
</reference>
<gene>
    <name evidence="3" type="ORF">BGP80_02515</name>
</gene>
<accession>A0A2S3W7J0</accession>
<reference evidence="3 4" key="2">
    <citation type="submission" date="2018-03" db="EMBL/GenBank/DDBJ databases">
        <title>Draft genome of Pseudomonas putida strain KT-27.</title>
        <authorList>
            <person name="Yoshizawa S."/>
            <person name="Khan N.H."/>
            <person name="Nishimura M."/>
            <person name="Chiura H.X."/>
            <person name="Ogura Y."/>
            <person name="Hayashi T."/>
            <person name="Kogure K."/>
        </authorList>
    </citation>
    <scope>NUCLEOTIDE SEQUENCE [LARGE SCALE GENOMIC DNA]</scope>
    <source>
        <strain evidence="3 4">KT-27</strain>
    </source>
</reference>
<feature type="domain" description="LapA adhesin" evidence="2">
    <location>
        <begin position="285"/>
        <end position="388"/>
    </location>
</feature>
<evidence type="ECO:0000256" key="1">
    <source>
        <dbReference type="SAM" id="MobiDB-lite"/>
    </source>
</evidence>
<dbReference type="InterPro" id="IPR047777">
    <property type="entry name" value="LapA-like_RM"/>
</dbReference>
<dbReference type="EMBL" id="MIND01000018">
    <property type="protein sequence ID" value="POF86872.1"/>
    <property type="molecule type" value="Genomic_DNA"/>
</dbReference>
<feature type="region of interest" description="Disordered" evidence="1">
    <location>
        <begin position="62"/>
        <end position="86"/>
    </location>
</feature>
<dbReference type="AlphaFoldDB" id="A0A2S3W7J0"/>
<feature type="domain" description="LapA adhesin" evidence="2">
    <location>
        <begin position="390"/>
        <end position="493"/>
    </location>
</feature>
<dbReference type="Pfam" id="PF20579">
    <property type="entry name" value="LapA"/>
    <property type="match status" value="5"/>
</dbReference>
<feature type="compositionally biased region" description="Polar residues" evidence="1">
    <location>
        <begin position="63"/>
        <end position="83"/>
    </location>
</feature>
<evidence type="ECO:0000313" key="4">
    <source>
        <dbReference type="Proteomes" id="UP000237194"/>
    </source>
</evidence>
<dbReference type="InterPro" id="IPR046779">
    <property type="entry name" value="LapA_adhesin_dom"/>
</dbReference>
<comment type="caution">
    <text evidence="3">The sequence shown here is derived from an EMBL/GenBank/DDBJ whole genome shotgun (WGS) entry which is preliminary data.</text>
</comment>
<organism evidence="3 4">
    <name type="scientific">Pseudomonas putida</name>
    <name type="common">Arthrobacter siderocapsulatus</name>
    <dbReference type="NCBI Taxonomy" id="303"/>
    <lineage>
        <taxon>Bacteria</taxon>
        <taxon>Pseudomonadati</taxon>
        <taxon>Pseudomonadota</taxon>
        <taxon>Gammaproteobacteria</taxon>
        <taxon>Pseudomonadales</taxon>
        <taxon>Pseudomonadaceae</taxon>
        <taxon>Pseudomonas</taxon>
    </lineage>
</organism>
<feature type="domain" description="LapA adhesin" evidence="2">
    <location>
        <begin position="185"/>
        <end position="283"/>
    </location>
</feature>
<dbReference type="Proteomes" id="UP000237194">
    <property type="component" value="Unassembled WGS sequence"/>
</dbReference>
<name>A0A2S3W7J0_PSEPU</name>